<dbReference type="Proteomes" id="UP000018644">
    <property type="component" value="Segment"/>
</dbReference>
<dbReference type="GeneID" id="17776925"/>
<dbReference type="EMBL" id="KF692088">
    <property type="protein sequence ID" value="AHB31674.1"/>
    <property type="molecule type" value="Genomic_DNA"/>
</dbReference>
<protein>
    <submittedName>
        <fullName evidence="1">Uncharacterized protein</fullName>
    </submittedName>
</protein>
<sequence>MNRVPISCTTCTTSGRQGTCARHRCYCGHPECWAYDSWQPIRQAPANAGAHDFKEQR</sequence>
<name>V5RBG2_9CAUD</name>
<organism evidence="1 2">
    <name type="scientific">Arthrobacter phage vB_ArS-ArV2</name>
    <dbReference type="NCBI Taxonomy" id="1414742"/>
    <lineage>
        <taxon>Viruses</taxon>
        <taxon>Duplodnaviria</taxon>
        <taxon>Heunggongvirae</taxon>
        <taxon>Uroviricota</taxon>
        <taxon>Caudoviricetes</taxon>
        <taxon>Arvduovirus</taxon>
        <taxon>Arvduovirus ArV2</taxon>
    </lineage>
</organism>
<proteinExistence type="predicted"/>
<keyword evidence="2" id="KW-1185">Reference proteome</keyword>
<dbReference type="RefSeq" id="YP_008857934.1">
    <property type="nucleotide sequence ID" value="NC_022972.2"/>
</dbReference>
<evidence type="ECO:0000313" key="1">
    <source>
        <dbReference type="EMBL" id="AHB31674.1"/>
    </source>
</evidence>
<reference evidence="1 2" key="1">
    <citation type="journal article" date="2014" name="PLoS ONE">
        <title>Isolation and Characterization of vB_ArS-ArV2 - First Arthrobacter sp. Infecting Bacteriophage with Completely Sequenced Genome.</title>
        <authorList>
            <person name="Simoliunas E."/>
            <person name="Kaliniene L."/>
            <person name="Stasilo M."/>
            <person name="Truncaite L."/>
            <person name="Zajanckauskaite A."/>
            <person name="Staniulis J."/>
            <person name="Nainys J."/>
            <person name="Kaupinis A."/>
            <person name="Valius M."/>
            <person name="Meskys R."/>
        </authorList>
    </citation>
    <scope>NUCLEOTIDE SEQUENCE [LARGE SCALE GENOMIC DNA]</scope>
</reference>
<dbReference type="KEGG" id="vg:17776925"/>
<accession>V5RBG2</accession>
<evidence type="ECO:0000313" key="2">
    <source>
        <dbReference type="Proteomes" id="UP000018644"/>
    </source>
</evidence>
<gene>
    <name evidence="1" type="ORF">ArV2_gp63</name>
</gene>